<evidence type="ECO:0000259" key="1">
    <source>
        <dbReference type="PROSITE" id="PS51546"/>
    </source>
</evidence>
<keyword evidence="2" id="KW-1185">Reference proteome</keyword>
<dbReference type="SUPFAM" id="SSF54236">
    <property type="entry name" value="Ubiquitin-like"/>
    <property type="match status" value="1"/>
</dbReference>
<gene>
    <name evidence="3" type="primary">LOC108253972</name>
</gene>
<dbReference type="AlphaFoldDB" id="A0A1S4EQ82"/>
<evidence type="ECO:0000313" key="2">
    <source>
        <dbReference type="Proteomes" id="UP000079169"/>
    </source>
</evidence>
<sequence>MKLLTNDAARERHTKPWLDKLCYQFPPRICPPSLSLTSGDESHVRIRDGHFVVVVKFESTENTFKFNISTETTPTMLLSMILNKKAITLHTSGEQTSDYVLKVCGQEEFKTKH</sequence>
<dbReference type="Gene3D" id="3.10.20.770">
    <property type="match status" value="1"/>
</dbReference>
<dbReference type="PROSITE" id="PS51546">
    <property type="entry name" value="PI3K_RBD"/>
    <property type="match status" value="1"/>
</dbReference>
<feature type="domain" description="PI3K-RBD" evidence="1">
    <location>
        <begin position="48"/>
        <end position="113"/>
    </location>
</feature>
<proteinExistence type="predicted"/>
<reference evidence="3" key="1">
    <citation type="submission" date="2025-08" db="UniProtKB">
        <authorList>
            <consortium name="RefSeq"/>
        </authorList>
    </citation>
    <scope>IDENTIFICATION</scope>
</reference>
<organism evidence="2 3">
    <name type="scientific">Diaphorina citri</name>
    <name type="common">Asian citrus psyllid</name>
    <dbReference type="NCBI Taxonomy" id="121845"/>
    <lineage>
        <taxon>Eukaryota</taxon>
        <taxon>Metazoa</taxon>
        <taxon>Ecdysozoa</taxon>
        <taxon>Arthropoda</taxon>
        <taxon>Hexapoda</taxon>
        <taxon>Insecta</taxon>
        <taxon>Pterygota</taxon>
        <taxon>Neoptera</taxon>
        <taxon>Paraneoptera</taxon>
        <taxon>Hemiptera</taxon>
        <taxon>Sternorrhyncha</taxon>
        <taxon>Psylloidea</taxon>
        <taxon>Psyllidae</taxon>
        <taxon>Diaphorininae</taxon>
        <taxon>Diaphorina</taxon>
    </lineage>
</organism>
<accession>A0A1S4EQ82</accession>
<dbReference type="KEGG" id="dci:108253972"/>
<dbReference type="RefSeq" id="XP_017304326.1">
    <property type="nucleotide sequence ID" value="XM_017448837.2"/>
</dbReference>
<evidence type="ECO:0000313" key="3">
    <source>
        <dbReference type="RefSeq" id="XP_017304326.1"/>
    </source>
</evidence>
<dbReference type="PaxDb" id="121845-A0A1S4EQ82"/>
<protein>
    <submittedName>
        <fullName evidence="3">Uncharacterized protein LOC108253972</fullName>
    </submittedName>
</protein>
<feature type="non-terminal residue" evidence="3">
    <location>
        <position position="113"/>
    </location>
</feature>
<dbReference type="InterPro" id="IPR029071">
    <property type="entry name" value="Ubiquitin-like_domsf"/>
</dbReference>
<dbReference type="STRING" id="121845.A0A1S4EQ82"/>
<dbReference type="InterPro" id="IPR000341">
    <property type="entry name" value="PI3K_Ras-bd_dom"/>
</dbReference>
<dbReference type="Proteomes" id="UP000079169">
    <property type="component" value="Unplaced"/>
</dbReference>
<name>A0A1S4EQ82_DIACI</name>
<dbReference type="Pfam" id="PF00794">
    <property type="entry name" value="PI3K_rbd"/>
    <property type="match status" value="1"/>
</dbReference>
<dbReference type="GeneID" id="108253972"/>